<proteinExistence type="predicted"/>
<evidence type="ECO:0000313" key="2">
    <source>
        <dbReference type="EMBL" id="CAI9172409.1"/>
    </source>
</evidence>
<keyword evidence="3" id="KW-1185">Reference proteome</keyword>
<sequence length="159" mass="17388">MLTRCLPTRFSSKGYKRSRTGRKGESDGTHNDQVGNVFREDENADWVLLLFFFLSDSVGSGPHPRYSTGKGACLEEGAAHLAQGHCRGFWLELPSRLQEPFSASWWPVGFCTRLPDACVGGRRLQRERGPRGGTGGPFTAVARVLSLEPGQPTGHQVTG</sequence>
<name>A0ABN8ZKN9_RANTA</name>
<evidence type="ECO:0000313" key="3">
    <source>
        <dbReference type="Proteomes" id="UP001176941"/>
    </source>
</evidence>
<gene>
    <name evidence="2" type="ORF">MRATA1EN1_LOCUS21371</name>
</gene>
<evidence type="ECO:0000256" key="1">
    <source>
        <dbReference type="SAM" id="MobiDB-lite"/>
    </source>
</evidence>
<protein>
    <submittedName>
        <fullName evidence="2">Uncharacterized protein</fullName>
    </submittedName>
</protein>
<feature type="region of interest" description="Disordered" evidence="1">
    <location>
        <begin position="12"/>
        <end position="35"/>
    </location>
</feature>
<dbReference type="EMBL" id="OX459968">
    <property type="protein sequence ID" value="CAI9172409.1"/>
    <property type="molecule type" value="Genomic_DNA"/>
</dbReference>
<dbReference type="Proteomes" id="UP001176941">
    <property type="component" value="Chromosome 32"/>
</dbReference>
<reference evidence="2" key="1">
    <citation type="submission" date="2023-04" db="EMBL/GenBank/DDBJ databases">
        <authorList>
            <consortium name="ELIXIR-Norway"/>
        </authorList>
    </citation>
    <scope>NUCLEOTIDE SEQUENCE [LARGE SCALE GENOMIC DNA]</scope>
</reference>
<accession>A0ABN8ZKN9</accession>
<organism evidence="2 3">
    <name type="scientific">Rangifer tarandus platyrhynchus</name>
    <name type="common">Svalbard reindeer</name>
    <dbReference type="NCBI Taxonomy" id="3082113"/>
    <lineage>
        <taxon>Eukaryota</taxon>
        <taxon>Metazoa</taxon>
        <taxon>Chordata</taxon>
        <taxon>Craniata</taxon>
        <taxon>Vertebrata</taxon>
        <taxon>Euteleostomi</taxon>
        <taxon>Mammalia</taxon>
        <taxon>Eutheria</taxon>
        <taxon>Laurasiatheria</taxon>
        <taxon>Artiodactyla</taxon>
        <taxon>Ruminantia</taxon>
        <taxon>Pecora</taxon>
        <taxon>Cervidae</taxon>
        <taxon>Odocoileinae</taxon>
        <taxon>Rangifer</taxon>
    </lineage>
</organism>